<dbReference type="Gene3D" id="3.90.1150.10">
    <property type="entry name" value="Aspartate Aminotransferase, domain 1"/>
    <property type="match status" value="1"/>
</dbReference>
<protein>
    <submittedName>
        <fullName evidence="1">Adenosylmethionine-8-amino-7-oxononanoate aminotransferase</fullName>
    </submittedName>
</protein>
<dbReference type="GO" id="GO:0008483">
    <property type="term" value="F:transaminase activity"/>
    <property type="evidence" value="ECO:0007669"/>
    <property type="project" value="UniProtKB-KW"/>
</dbReference>
<dbReference type="AlphaFoldDB" id="M5TRH4"/>
<dbReference type="InterPro" id="IPR015422">
    <property type="entry name" value="PyrdxlP-dep_Trfase_small"/>
</dbReference>
<name>M5TRH4_9BACT</name>
<dbReference type="SUPFAM" id="SSF53383">
    <property type="entry name" value="PLP-dependent transferases"/>
    <property type="match status" value="1"/>
</dbReference>
<keyword evidence="2" id="KW-1185">Reference proteome</keyword>
<evidence type="ECO:0000313" key="2">
    <source>
        <dbReference type="Proteomes" id="UP000011885"/>
    </source>
</evidence>
<keyword evidence="1" id="KW-0808">Transferase</keyword>
<dbReference type="PATRIC" id="fig|1263870.3.peg.7192"/>
<dbReference type="EMBL" id="ANOH01000482">
    <property type="protein sequence ID" value="EMI51782.1"/>
    <property type="molecule type" value="Genomic_DNA"/>
</dbReference>
<proteinExistence type="predicted"/>
<comment type="caution">
    <text evidence="1">The sequence shown here is derived from an EMBL/GenBank/DDBJ whole genome shotgun (WGS) entry which is preliminary data.</text>
</comment>
<reference evidence="1 2" key="1">
    <citation type="journal article" date="2013" name="Mar. Genomics">
        <title>Expression of sulfatases in Rhodopirellula baltica and the diversity of sulfatases in the genus Rhodopirellula.</title>
        <authorList>
            <person name="Wegner C.E."/>
            <person name="Richter-Heitmann T."/>
            <person name="Klindworth A."/>
            <person name="Klockow C."/>
            <person name="Richter M."/>
            <person name="Achstetter T."/>
            <person name="Glockner F.O."/>
            <person name="Harder J."/>
        </authorList>
    </citation>
    <scope>NUCLEOTIDE SEQUENCE [LARGE SCALE GENOMIC DNA]</scope>
    <source>
        <strain evidence="1 2">SM41</strain>
    </source>
</reference>
<dbReference type="Proteomes" id="UP000011885">
    <property type="component" value="Unassembled WGS sequence"/>
</dbReference>
<keyword evidence="1" id="KW-0032">Aminotransferase</keyword>
<dbReference type="InterPro" id="IPR015424">
    <property type="entry name" value="PyrdxlP-dep_Trfase"/>
</dbReference>
<accession>M5TRH4</accession>
<evidence type="ECO:0000313" key="1">
    <source>
        <dbReference type="EMBL" id="EMI51782.1"/>
    </source>
</evidence>
<sequence>MRSRGAIGVVQVEALTELETLRRQFVDAGVWLRPFGDCVYVTPPLNLPDALIQQMCSAIVDVMSARDFTAPELTISG</sequence>
<gene>
    <name evidence="1" type="ORF">RSSM_06779</name>
</gene>
<organism evidence="1 2">
    <name type="scientific">Rhodopirellula sallentina SM41</name>
    <dbReference type="NCBI Taxonomy" id="1263870"/>
    <lineage>
        <taxon>Bacteria</taxon>
        <taxon>Pseudomonadati</taxon>
        <taxon>Planctomycetota</taxon>
        <taxon>Planctomycetia</taxon>
        <taxon>Pirellulales</taxon>
        <taxon>Pirellulaceae</taxon>
        <taxon>Rhodopirellula</taxon>
    </lineage>
</organism>